<protein>
    <submittedName>
        <fullName evidence="1">Uncharacterized protein</fullName>
    </submittedName>
</protein>
<accession>A0A4V2M1S9</accession>
<comment type="caution">
    <text evidence="1">The sequence shown here is derived from an EMBL/GenBank/DDBJ whole genome shotgun (WGS) entry which is preliminary data.</text>
</comment>
<keyword evidence="2" id="KW-1185">Reference proteome</keyword>
<dbReference type="EMBL" id="SJKA01000024">
    <property type="protein sequence ID" value="TCC18654.1"/>
    <property type="molecule type" value="Genomic_DNA"/>
</dbReference>
<dbReference type="Proteomes" id="UP000292695">
    <property type="component" value="Unassembled WGS sequence"/>
</dbReference>
<evidence type="ECO:0000313" key="2">
    <source>
        <dbReference type="Proteomes" id="UP000292695"/>
    </source>
</evidence>
<proteinExistence type="predicted"/>
<evidence type="ECO:0000313" key="1">
    <source>
        <dbReference type="EMBL" id="TCC18654.1"/>
    </source>
</evidence>
<name>A0A4V2M1S9_9ACTN</name>
<sequence>MLSVWPDLSTDVEAVQTRVGSLCEYVWENQAGDIQSLTLVDATAEDFPDGAVAAATISLIEEEYNPLLEGVLPDSDGVLRARWSAT</sequence>
<gene>
    <name evidence="1" type="ORF">E0H50_38710</name>
</gene>
<dbReference type="OrthoDB" id="286090at2"/>
<reference evidence="1 2" key="1">
    <citation type="submission" date="2019-02" db="EMBL/GenBank/DDBJ databases">
        <title>Kribbella capetownensis sp. nov. and Kribbella speibonae sp. nov., isolated from soil.</title>
        <authorList>
            <person name="Curtis S.M."/>
            <person name="Norton I."/>
            <person name="Everest G.J."/>
            <person name="Meyers P.R."/>
        </authorList>
    </citation>
    <scope>NUCLEOTIDE SEQUENCE [LARGE SCALE GENOMIC DNA]</scope>
    <source>
        <strain evidence="1 2">DSM 27082</strain>
    </source>
</reference>
<dbReference type="AlphaFoldDB" id="A0A4V2M1S9"/>
<organism evidence="1 2">
    <name type="scientific">Kribbella sindirgiensis</name>
    <dbReference type="NCBI Taxonomy" id="1124744"/>
    <lineage>
        <taxon>Bacteria</taxon>
        <taxon>Bacillati</taxon>
        <taxon>Actinomycetota</taxon>
        <taxon>Actinomycetes</taxon>
        <taxon>Propionibacteriales</taxon>
        <taxon>Kribbellaceae</taxon>
        <taxon>Kribbella</taxon>
    </lineage>
</organism>
<dbReference type="RefSeq" id="WP_131296131.1">
    <property type="nucleotide sequence ID" value="NZ_SJKA01000024.1"/>
</dbReference>